<dbReference type="Gene3D" id="1.10.238.10">
    <property type="entry name" value="EF-hand"/>
    <property type="match status" value="1"/>
</dbReference>
<dbReference type="PROSITE" id="PS00018">
    <property type="entry name" value="EF_HAND_1"/>
    <property type="match status" value="1"/>
</dbReference>
<sequence>MTSCYWGSSSSAAERHDPSLPYLEQYRIDPAQFLQLFSALAPWLCGGHTPSLAARLFRLLDQNQDGLVNFKEFITGLSGMCHGDMTEKLKLLYKLHLPPGIIVPRCVT</sequence>
<evidence type="ECO:0000256" key="1">
    <source>
        <dbReference type="ARBA" id="ARBA00022723"/>
    </source>
</evidence>
<keyword evidence="5" id="KW-1185">Reference proteome</keyword>
<evidence type="ECO:0000313" key="4">
    <source>
        <dbReference type="EMBL" id="TDH17523.1"/>
    </source>
</evidence>
<dbReference type="SMART" id="SM00054">
    <property type="entry name" value="EFh"/>
    <property type="match status" value="1"/>
</dbReference>
<dbReference type="AlphaFoldDB" id="A0A484DQA6"/>
<keyword evidence="1" id="KW-0479">Metal-binding</keyword>
<gene>
    <name evidence="4" type="ORF">EPR50_G00009870</name>
</gene>
<dbReference type="PROSITE" id="PS50222">
    <property type="entry name" value="EF_HAND_2"/>
    <property type="match status" value="1"/>
</dbReference>
<dbReference type="InterPro" id="IPR002048">
    <property type="entry name" value="EF_hand_dom"/>
</dbReference>
<evidence type="ECO:0000259" key="3">
    <source>
        <dbReference type="PROSITE" id="PS50222"/>
    </source>
</evidence>
<evidence type="ECO:0000256" key="2">
    <source>
        <dbReference type="ARBA" id="ARBA00022837"/>
    </source>
</evidence>
<accession>A0A484DQA6</accession>
<dbReference type="InterPro" id="IPR018247">
    <property type="entry name" value="EF_Hand_1_Ca_BS"/>
</dbReference>
<feature type="domain" description="EF-hand" evidence="3">
    <location>
        <begin position="48"/>
        <end position="83"/>
    </location>
</feature>
<proteinExistence type="predicted"/>
<comment type="caution">
    <text evidence="4">The sequence shown here is derived from an EMBL/GenBank/DDBJ whole genome shotgun (WGS) entry which is preliminary data.</text>
</comment>
<keyword evidence="2" id="KW-0106">Calcium</keyword>
<dbReference type="GO" id="GO:0005509">
    <property type="term" value="F:calcium ion binding"/>
    <property type="evidence" value="ECO:0007669"/>
    <property type="project" value="InterPro"/>
</dbReference>
<dbReference type="STRING" id="8167.A0A484DQA6"/>
<name>A0A484DQA6_PERFV</name>
<evidence type="ECO:0000313" key="5">
    <source>
        <dbReference type="Proteomes" id="UP000295070"/>
    </source>
</evidence>
<dbReference type="EMBL" id="SCKG01000001">
    <property type="protein sequence ID" value="TDH17523.1"/>
    <property type="molecule type" value="Genomic_DNA"/>
</dbReference>
<protein>
    <recommendedName>
        <fullName evidence="3">EF-hand domain-containing protein</fullName>
    </recommendedName>
</protein>
<dbReference type="Proteomes" id="UP000295070">
    <property type="component" value="Chromosome 1"/>
</dbReference>
<dbReference type="InterPro" id="IPR011992">
    <property type="entry name" value="EF-hand-dom_pair"/>
</dbReference>
<organism evidence="4 5">
    <name type="scientific">Perca flavescens</name>
    <name type="common">American yellow perch</name>
    <name type="synonym">Morone flavescens</name>
    <dbReference type="NCBI Taxonomy" id="8167"/>
    <lineage>
        <taxon>Eukaryota</taxon>
        <taxon>Metazoa</taxon>
        <taxon>Chordata</taxon>
        <taxon>Craniata</taxon>
        <taxon>Vertebrata</taxon>
        <taxon>Euteleostomi</taxon>
        <taxon>Actinopterygii</taxon>
        <taxon>Neopterygii</taxon>
        <taxon>Teleostei</taxon>
        <taxon>Neoteleostei</taxon>
        <taxon>Acanthomorphata</taxon>
        <taxon>Eupercaria</taxon>
        <taxon>Perciformes</taxon>
        <taxon>Percoidei</taxon>
        <taxon>Percidae</taxon>
        <taxon>Percinae</taxon>
        <taxon>Perca</taxon>
    </lineage>
</organism>
<dbReference type="SUPFAM" id="SSF47473">
    <property type="entry name" value="EF-hand"/>
    <property type="match status" value="1"/>
</dbReference>
<reference evidence="4 5" key="1">
    <citation type="submission" date="2019-01" db="EMBL/GenBank/DDBJ databases">
        <title>A chromosome-scale genome assembly of the yellow perch, Perca flavescens.</title>
        <authorList>
            <person name="Feron R."/>
            <person name="Morvezen R."/>
            <person name="Bestin A."/>
            <person name="Haffray P."/>
            <person name="Klopp C."/>
            <person name="Zahm M."/>
            <person name="Cabau C."/>
            <person name="Roques C."/>
            <person name="Donnadieu C."/>
            <person name="Bouchez O."/>
            <person name="Christie M."/>
            <person name="Larson W."/>
            <person name="Guiguen Y."/>
        </authorList>
    </citation>
    <scope>NUCLEOTIDE SEQUENCE [LARGE SCALE GENOMIC DNA]</scope>
    <source>
        <strain evidence="4">YP-PL-M2</strain>
        <tissue evidence="4">Blood</tissue>
    </source>
</reference>